<reference evidence="13 14" key="1">
    <citation type="submission" date="2019-03" db="EMBL/GenBank/DDBJ databases">
        <title>Genomic Encyclopedia of Type Strains, Phase IV (KMG-IV): sequencing the most valuable type-strain genomes for metagenomic binning, comparative biology and taxonomic classification.</title>
        <authorList>
            <person name="Goeker M."/>
        </authorList>
    </citation>
    <scope>NUCLEOTIDE SEQUENCE [LARGE SCALE GENOMIC DNA]</scope>
    <source>
        <strain evidence="13 14">DSM 100556</strain>
    </source>
</reference>
<keyword evidence="5 10" id="KW-0472">Membrane</keyword>
<feature type="domain" description="Methyl-accepting transducer" evidence="11">
    <location>
        <begin position="307"/>
        <end position="558"/>
    </location>
</feature>
<evidence type="ECO:0000256" key="8">
    <source>
        <dbReference type="PROSITE-ProRule" id="PRU00284"/>
    </source>
</evidence>
<name>A0A4R1QW64_9FIRM</name>
<dbReference type="InterPro" id="IPR033480">
    <property type="entry name" value="sCache_2"/>
</dbReference>
<feature type="domain" description="HAMP" evidence="12">
    <location>
        <begin position="249"/>
        <end position="288"/>
    </location>
</feature>
<protein>
    <submittedName>
        <fullName evidence="13">Methyl-accepting chemotaxis sensory transducer with Cache sensor</fullName>
    </submittedName>
</protein>
<gene>
    <name evidence="13" type="ORF">EDD76_110128</name>
</gene>
<dbReference type="AlphaFoldDB" id="A0A4R1QW64"/>
<keyword evidence="6 8" id="KW-0807">Transducer</keyword>
<keyword evidence="9" id="KW-0175">Coiled coil</keyword>
<dbReference type="PANTHER" id="PTHR32089:SF112">
    <property type="entry name" value="LYSOZYME-LIKE PROTEIN-RELATED"/>
    <property type="match status" value="1"/>
</dbReference>
<evidence type="ECO:0000256" key="10">
    <source>
        <dbReference type="SAM" id="Phobius"/>
    </source>
</evidence>
<dbReference type="GO" id="GO:0005886">
    <property type="term" value="C:plasma membrane"/>
    <property type="evidence" value="ECO:0007669"/>
    <property type="project" value="UniProtKB-SubCell"/>
</dbReference>
<proteinExistence type="inferred from homology"/>
<organism evidence="13 14">
    <name type="scientific">Kineothrix alysoides</name>
    <dbReference type="NCBI Taxonomy" id="1469948"/>
    <lineage>
        <taxon>Bacteria</taxon>
        <taxon>Bacillati</taxon>
        <taxon>Bacillota</taxon>
        <taxon>Clostridia</taxon>
        <taxon>Lachnospirales</taxon>
        <taxon>Lachnospiraceae</taxon>
        <taxon>Kineothrix</taxon>
    </lineage>
</organism>
<evidence type="ECO:0000313" key="14">
    <source>
        <dbReference type="Proteomes" id="UP000295718"/>
    </source>
</evidence>
<keyword evidence="14" id="KW-1185">Reference proteome</keyword>
<dbReference type="Proteomes" id="UP000295718">
    <property type="component" value="Unassembled WGS sequence"/>
</dbReference>
<accession>A0A4R1QW64</accession>
<dbReference type="Gene3D" id="1.10.287.950">
    <property type="entry name" value="Methyl-accepting chemotaxis protein"/>
    <property type="match status" value="1"/>
</dbReference>
<dbReference type="GO" id="GO:0007165">
    <property type="term" value="P:signal transduction"/>
    <property type="evidence" value="ECO:0007669"/>
    <property type="project" value="UniProtKB-KW"/>
</dbReference>
<evidence type="ECO:0000313" key="13">
    <source>
        <dbReference type="EMBL" id="TCL56955.1"/>
    </source>
</evidence>
<evidence type="ECO:0000256" key="9">
    <source>
        <dbReference type="SAM" id="Coils"/>
    </source>
</evidence>
<keyword evidence="3 10" id="KW-0812">Transmembrane</keyword>
<comment type="caution">
    <text evidence="13">The sequence shown here is derived from an EMBL/GenBank/DDBJ whole genome shotgun (WGS) entry which is preliminary data.</text>
</comment>
<feature type="transmembrane region" description="Helical" evidence="10">
    <location>
        <begin position="210"/>
        <end position="233"/>
    </location>
</feature>
<evidence type="ECO:0000259" key="12">
    <source>
        <dbReference type="PROSITE" id="PS50885"/>
    </source>
</evidence>
<dbReference type="Pfam" id="PF00015">
    <property type="entry name" value="MCPsignal"/>
    <property type="match status" value="1"/>
</dbReference>
<sequence length="595" mass="65454">MKLRNFKVRTKMLALGLMVVIAMTGICFGFLSSISKISKESLDQMEEVMVTDYDSKIKEQVENAISMLEAVYAKYEAGEYTLDEAKTLGADLLREIRYGESGYFWADTYEGDNVVLLGNETEGKNRMEATDANGFQMVKEIIRVGQEPEGGYTDYYFPREGGTEAFPKRSYSKAFEPFGWVIGTGNYIDEINAALETTQQEQMAFATESLATLFSITAVILIIVALFTFIIALEIIKALKTALAYNEVLGDGDFTVALPDSFLSRKDDFGLLSRVMDRMKNNLKELIVEIHGDIHVIKEMTANVNDKVLEVNQEMETVSATTQELAASMEETAASAQEISAMSQEIEASAKNIAGRSEDGAQRVADIRMRAENAMKDTKQDHEAARKMNNQMKEELGQALENIKVVEEISVLSDSIMGITSQTNMLALNASIEAARAGEAGKGFAVVADQIRVLAEQSRQAVANIQSITGQVREAVSDLSLYAKQLLDFVSTDVSKSYNSFEETAQAYEDDAKFVDGLVTEFSKEALHLLDSITGIMEAIEEVGNASGEGAEGTTDIAGRVSSVVIQTEQMTKAVQEANDRVQKVNGEIRKFKTE</sequence>
<feature type="coiled-coil region" evidence="9">
    <location>
        <begin position="568"/>
        <end position="595"/>
    </location>
</feature>
<keyword evidence="2" id="KW-1003">Cell membrane</keyword>
<dbReference type="InterPro" id="IPR003660">
    <property type="entry name" value="HAMP_dom"/>
</dbReference>
<comment type="subcellular location">
    <subcellularLocation>
        <location evidence="1">Cell membrane</location>
        <topology evidence="1">Multi-pass membrane protein</topology>
    </subcellularLocation>
</comment>
<dbReference type="Gene3D" id="3.30.450.20">
    <property type="entry name" value="PAS domain"/>
    <property type="match status" value="1"/>
</dbReference>
<evidence type="ECO:0000256" key="4">
    <source>
        <dbReference type="ARBA" id="ARBA00022989"/>
    </source>
</evidence>
<dbReference type="PROSITE" id="PS50111">
    <property type="entry name" value="CHEMOTAXIS_TRANSDUC_2"/>
    <property type="match status" value="1"/>
</dbReference>
<comment type="similarity">
    <text evidence="7">Belongs to the methyl-accepting chemotaxis (MCP) protein family.</text>
</comment>
<evidence type="ECO:0000256" key="6">
    <source>
        <dbReference type="ARBA" id="ARBA00023224"/>
    </source>
</evidence>
<evidence type="ECO:0000256" key="3">
    <source>
        <dbReference type="ARBA" id="ARBA00022692"/>
    </source>
</evidence>
<evidence type="ECO:0000256" key="7">
    <source>
        <dbReference type="ARBA" id="ARBA00029447"/>
    </source>
</evidence>
<evidence type="ECO:0000256" key="1">
    <source>
        <dbReference type="ARBA" id="ARBA00004651"/>
    </source>
</evidence>
<feature type="transmembrane region" description="Helical" evidence="10">
    <location>
        <begin position="12"/>
        <end position="31"/>
    </location>
</feature>
<evidence type="ECO:0000259" key="11">
    <source>
        <dbReference type="PROSITE" id="PS50111"/>
    </source>
</evidence>
<feature type="coiled-coil region" evidence="9">
    <location>
        <begin position="368"/>
        <end position="409"/>
    </location>
</feature>
<dbReference type="SMART" id="SM01049">
    <property type="entry name" value="Cache_2"/>
    <property type="match status" value="1"/>
</dbReference>
<dbReference type="InterPro" id="IPR004089">
    <property type="entry name" value="MCPsignal_dom"/>
</dbReference>
<evidence type="ECO:0000256" key="5">
    <source>
        <dbReference type="ARBA" id="ARBA00023136"/>
    </source>
</evidence>
<dbReference type="RefSeq" id="WP_031391560.1">
    <property type="nucleotide sequence ID" value="NZ_JPNB01000002.1"/>
</dbReference>
<dbReference type="PANTHER" id="PTHR32089">
    <property type="entry name" value="METHYL-ACCEPTING CHEMOTAXIS PROTEIN MCPB"/>
    <property type="match status" value="1"/>
</dbReference>
<dbReference type="SUPFAM" id="SSF58104">
    <property type="entry name" value="Methyl-accepting chemotaxis protein (MCP) signaling domain"/>
    <property type="match status" value="1"/>
</dbReference>
<dbReference type="STRING" id="1469948.GCA_000732725_02897"/>
<dbReference type="Pfam" id="PF17200">
    <property type="entry name" value="sCache_2"/>
    <property type="match status" value="1"/>
</dbReference>
<dbReference type="OrthoDB" id="9810264at2"/>
<evidence type="ECO:0000256" key="2">
    <source>
        <dbReference type="ARBA" id="ARBA00022475"/>
    </source>
</evidence>
<dbReference type="EMBL" id="SLUO01000010">
    <property type="protein sequence ID" value="TCL56955.1"/>
    <property type="molecule type" value="Genomic_DNA"/>
</dbReference>
<dbReference type="PROSITE" id="PS50885">
    <property type="entry name" value="HAMP"/>
    <property type="match status" value="1"/>
</dbReference>
<dbReference type="SMART" id="SM00283">
    <property type="entry name" value="MA"/>
    <property type="match status" value="1"/>
</dbReference>
<keyword evidence="4 10" id="KW-1133">Transmembrane helix</keyword>